<reference evidence="9" key="1">
    <citation type="journal article" date="2020" name="Fungal Divers.">
        <title>Resolving the Mortierellaceae phylogeny through synthesis of multi-gene phylogenetics and phylogenomics.</title>
        <authorList>
            <person name="Vandepol N."/>
            <person name="Liber J."/>
            <person name="Desiro A."/>
            <person name="Na H."/>
            <person name="Kennedy M."/>
            <person name="Barry K."/>
            <person name="Grigoriev I.V."/>
            <person name="Miller A.N."/>
            <person name="O'Donnell K."/>
            <person name="Stajich J.E."/>
            <person name="Bonito G."/>
        </authorList>
    </citation>
    <scope>NUCLEOTIDE SEQUENCE</scope>
    <source>
        <strain evidence="9">KOD948</strain>
    </source>
</reference>
<feature type="compositionally biased region" description="Low complexity" evidence="7">
    <location>
        <begin position="396"/>
        <end position="412"/>
    </location>
</feature>
<accession>A0A9P6QBL6</accession>
<dbReference type="InterPro" id="IPR011009">
    <property type="entry name" value="Kinase-like_dom_sf"/>
</dbReference>
<dbReference type="GO" id="GO:0005524">
    <property type="term" value="F:ATP binding"/>
    <property type="evidence" value="ECO:0007669"/>
    <property type="project" value="UniProtKB-UniRule"/>
</dbReference>
<evidence type="ECO:0000256" key="2">
    <source>
        <dbReference type="ARBA" id="ARBA00022679"/>
    </source>
</evidence>
<organism evidence="9 10">
    <name type="scientific">Mortierella polycephala</name>
    <dbReference type="NCBI Taxonomy" id="41804"/>
    <lineage>
        <taxon>Eukaryota</taxon>
        <taxon>Fungi</taxon>
        <taxon>Fungi incertae sedis</taxon>
        <taxon>Mucoromycota</taxon>
        <taxon>Mortierellomycotina</taxon>
        <taxon>Mortierellomycetes</taxon>
        <taxon>Mortierellales</taxon>
        <taxon>Mortierellaceae</taxon>
        <taxon>Mortierella</taxon>
    </lineage>
</organism>
<dbReference type="Gene3D" id="3.30.200.20">
    <property type="entry name" value="Phosphorylase Kinase, domain 1"/>
    <property type="match status" value="1"/>
</dbReference>
<comment type="caution">
    <text evidence="9">The sequence shown here is derived from an EMBL/GenBank/DDBJ whole genome shotgun (WGS) entry which is preliminary data.</text>
</comment>
<keyword evidence="1" id="KW-0723">Serine/threonine-protein kinase</keyword>
<keyword evidence="2" id="KW-0808">Transferase</keyword>
<proteinExistence type="predicted"/>
<dbReference type="FunFam" id="1.10.510.10:FF:000571">
    <property type="entry name" value="Maternal embryonic leucine zipper kinase"/>
    <property type="match status" value="1"/>
</dbReference>
<evidence type="ECO:0000256" key="5">
    <source>
        <dbReference type="ARBA" id="ARBA00022840"/>
    </source>
</evidence>
<evidence type="ECO:0000313" key="9">
    <source>
        <dbReference type="EMBL" id="KAG0263692.1"/>
    </source>
</evidence>
<dbReference type="Gene3D" id="1.10.510.10">
    <property type="entry name" value="Transferase(Phosphotransferase) domain 1"/>
    <property type="match status" value="1"/>
</dbReference>
<dbReference type="EMBL" id="JAAAJA010000068">
    <property type="protein sequence ID" value="KAG0263692.1"/>
    <property type="molecule type" value="Genomic_DNA"/>
</dbReference>
<feature type="domain" description="Protein kinase" evidence="8">
    <location>
        <begin position="30"/>
        <end position="322"/>
    </location>
</feature>
<dbReference type="CDD" id="cd14008">
    <property type="entry name" value="STKc_LKB1_CaMKK"/>
    <property type="match status" value="1"/>
</dbReference>
<dbReference type="SMART" id="SM00220">
    <property type="entry name" value="S_TKc"/>
    <property type="match status" value="1"/>
</dbReference>
<dbReference type="OrthoDB" id="68483at2759"/>
<dbReference type="PROSITE" id="PS50011">
    <property type="entry name" value="PROTEIN_KINASE_DOM"/>
    <property type="match status" value="1"/>
</dbReference>
<keyword evidence="3 6" id="KW-0547">Nucleotide-binding</keyword>
<keyword evidence="4" id="KW-0418">Kinase</keyword>
<dbReference type="GO" id="GO:0004674">
    <property type="term" value="F:protein serine/threonine kinase activity"/>
    <property type="evidence" value="ECO:0007669"/>
    <property type="project" value="UniProtKB-KW"/>
</dbReference>
<dbReference type="InterPro" id="IPR000719">
    <property type="entry name" value="Prot_kinase_dom"/>
</dbReference>
<evidence type="ECO:0000256" key="3">
    <source>
        <dbReference type="ARBA" id="ARBA00022741"/>
    </source>
</evidence>
<protein>
    <recommendedName>
        <fullName evidence="8">Protein kinase domain-containing protein</fullName>
    </recommendedName>
</protein>
<feature type="binding site" evidence="6">
    <location>
        <position position="59"/>
    </location>
    <ligand>
        <name>ATP</name>
        <dbReference type="ChEBI" id="CHEBI:30616"/>
    </ligand>
</feature>
<evidence type="ECO:0000259" key="8">
    <source>
        <dbReference type="PROSITE" id="PS50011"/>
    </source>
</evidence>
<feature type="compositionally biased region" description="Low complexity" evidence="7">
    <location>
        <begin position="477"/>
        <end position="490"/>
    </location>
</feature>
<dbReference type="InterPro" id="IPR017441">
    <property type="entry name" value="Protein_kinase_ATP_BS"/>
</dbReference>
<dbReference type="PANTHER" id="PTHR43895:SF150">
    <property type="entry name" value="SERINE_THREONINE-PROTEIN KINASE STK11"/>
    <property type="match status" value="1"/>
</dbReference>
<feature type="region of interest" description="Disordered" evidence="7">
    <location>
        <begin position="77"/>
        <end position="100"/>
    </location>
</feature>
<dbReference type="Proteomes" id="UP000726737">
    <property type="component" value="Unassembled WGS sequence"/>
</dbReference>
<feature type="region of interest" description="Disordered" evidence="7">
    <location>
        <begin position="447"/>
        <end position="535"/>
    </location>
</feature>
<keyword evidence="5 6" id="KW-0067">ATP-binding</keyword>
<dbReference type="AlphaFoldDB" id="A0A9P6QBL6"/>
<dbReference type="GO" id="GO:0007165">
    <property type="term" value="P:signal transduction"/>
    <property type="evidence" value="ECO:0007669"/>
    <property type="project" value="TreeGrafter"/>
</dbReference>
<evidence type="ECO:0000256" key="6">
    <source>
        <dbReference type="PROSITE-ProRule" id="PRU10141"/>
    </source>
</evidence>
<evidence type="ECO:0000256" key="1">
    <source>
        <dbReference type="ARBA" id="ARBA00022527"/>
    </source>
</evidence>
<dbReference type="SUPFAM" id="SSF56112">
    <property type="entry name" value="Protein kinase-like (PK-like)"/>
    <property type="match status" value="1"/>
</dbReference>
<name>A0A9P6QBL6_9FUNG</name>
<feature type="region of interest" description="Disordered" evidence="7">
    <location>
        <begin position="374"/>
        <end position="419"/>
    </location>
</feature>
<gene>
    <name evidence="9" type="ORF">BG011_008295</name>
</gene>
<evidence type="ECO:0000313" key="10">
    <source>
        <dbReference type="Proteomes" id="UP000726737"/>
    </source>
</evidence>
<sequence>MQFSKPIEVKETLDASVTETADGQLQLKQYVLKKIIGQGAYGIVNLGVDVNTGVEYAIKEFSKSKLRKRDRANLFRLGSRGRGRGRGPRGPEAPGVTETSSPLDLIRGEIAILKKLNHINIVKLYEVLDVAAEDSMFMVFELCQRGVLTEVSLGDKAGEIFTDTECRDVFQQMVLGIEYLHEHDIIHRDIKPDNLLRSEDGTLKIVDFGVSEIFTKKGDDLTKKSVGSPAFMAPELCQYGHGEVSGKATDVWSMGVTLYCIRYGKLPFRSTNILELNQSIREDTPGMKGEDDERFLNVMTRLLEKDPAKRITIDELRNDLWLTNDGCEELVSKEENIMNCVTEVTEEDLRGAIQSISGLFTVFKAISKFKRLLKSPASSRSPSRDRRERAEDEDSSAPTFSSLSSSPTLSPKLKSDKTQDADEIVVPIPSLSSEGSIGLVSRIEHMRQEDEKVDGSQPSLNEQETTVIAYEDSAPGTTSTSAATTTTTASDKSLYEQSSVRGGHQSDEEDESVERSSSVCYMEADLNYHPTEKNE</sequence>
<keyword evidence="10" id="KW-1185">Reference proteome</keyword>
<evidence type="ECO:0000256" key="7">
    <source>
        <dbReference type="SAM" id="MobiDB-lite"/>
    </source>
</evidence>
<dbReference type="PROSITE" id="PS00107">
    <property type="entry name" value="PROTEIN_KINASE_ATP"/>
    <property type="match status" value="1"/>
</dbReference>
<evidence type="ECO:0000256" key="4">
    <source>
        <dbReference type="ARBA" id="ARBA00022777"/>
    </source>
</evidence>
<dbReference type="Pfam" id="PF00069">
    <property type="entry name" value="Pkinase"/>
    <property type="match status" value="1"/>
</dbReference>
<feature type="compositionally biased region" description="Polar residues" evidence="7">
    <location>
        <begin position="456"/>
        <end position="466"/>
    </location>
</feature>
<dbReference type="PANTHER" id="PTHR43895">
    <property type="entry name" value="CALCIUM/CALMODULIN-DEPENDENT PROTEIN KINASE KINASE-RELATED"/>
    <property type="match status" value="1"/>
</dbReference>
<dbReference type="GO" id="GO:0005737">
    <property type="term" value="C:cytoplasm"/>
    <property type="evidence" value="ECO:0007669"/>
    <property type="project" value="TreeGrafter"/>
</dbReference>